<keyword evidence="2 4" id="KW-0863">Zinc-finger</keyword>
<evidence type="ECO:0000256" key="2">
    <source>
        <dbReference type="ARBA" id="ARBA00022771"/>
    </source>
</evidence>
<dbReference type="PROSITE" id="PS00028">
    <property type="entry name" value="ZINC_FINGER_C2H2_1"/>
    <property type="match status" value="1"/>
</dbReference>
<dbReference type="PANTHER" id="PTHR23235:SF120">
    <property type="entry name" value="KRUPPEL-LIKE FACTOR 15"/>
    <property type="match status" value="1"/>
</dbReference>
<dbReference type="EMBL" id="JABFAI010000520">
    <property type="protein sequence ID" value="KAF4943623.1"/>
    <property type="molecule type" value="Genomic_DNA"/>
</dbReference>
<evidence type="ECO:0000313" key="7">
    <source>
        <dbReference type="EMBL" id="KAF4943623.1"/>
    </source>
</evidence>
<evidence type="ECO:0000256" key="1">
    <source>
        <dbReference type="ARBA" id="ARBA00022723"/>
    </source>
</evidence>
<protein>
    <recommendedName>
        <fullName evidence="6">C2H2-type domain-containing protein</fullName>
    </recommendedName>
</protein>
<dbReference type="InterPro" id="IPR036236">
    <property type="entry name" value="Znf_C2H2_sf"/>
</dbReference>
<evidence type="ECO:0000256" key="5">
    <source>
        <dbReference type="SAM" id="MobiDB-lite"/>
    </source>
</evidence>
<dbReference type="Proteomes" id="UP000604273">
    <property type="component" value="Unassembled WGS sequence"/>
</dbReference>
<evidence type="ECO:0000256" key="3">
    <source>
        <dbReference type="ARBA" id="ARBA00022833"/>
    </source>
</evidence>
<dbReference type="PROSITE" id="PS50157">
    <property type="entry name" value="ZINC_FINGER_C2H2_2"/>
    <property type="match status" value="2"/>
</dbReference>
<organism evidence="7 8">
    <name type="scientific">Fusarium gaditjirri</name>
    <dbReference type="NCBI Taxonomy" id="282569"/>
    <lineage>
        <taxon>Eukaryota</taxon>
        <taxon>Fungi</taxon>
        <taxon>Dikarya</taxon>
        <taxon>Ascomycota</taxon>
        <taxon>Pezizomycotina</taxon>
        <taxon>Sordariomycetes</taxon>
        <taxon>Hypocreomycetidae</taxon>
        <taxon>Hypocreales</taxon>
        <taxon>Nectriaceae</taxon>
        <taxon>Fusarium</taxon>
        <taxon>Fusarium nisikadoi species complex</taxon>
    </lineage>
</organism>
<evidence type="ECO:0000256" key="4">
    <source>
        <dbReference type="PROSITE-ProRule" id="PRU00042"/>
    </source>
</evidence>
<dbReference type="GO" id="GO:0000981">
    <property type="term" value="F:DNA-binding transcription factor activity, RNA polymerase II-specific"/>
    <property type="evidence" value="ECO:0007669"/>
    <property type="project" value="TreeGrafter"/>
</dbReference>
<keyword evidence="1" id="KW-0479">Metal-binding</keyword>
<feature type="region of interest" description="Disordered" evidence="5">
    <location>
        <begin position="153"/>
        <end position="185"/>
    </location>
</feature>
<dbReference type="InterPro" id="IPR013087">
    <property type="entry name" value="Znf_C2H2_type"/>
</dbReference>
<comment type="caution">
    <text evidence="7">The sequence shown here is derived from an EMBL/GenBank/DDBJ whole genome shotgun (WGS) entry which is preliminary data.</text>
</comment>
<dbReference type="Pfam" id="PF00096">
    <property type="entry name" value="zf-C2H2"/>
    <property type="match status" value="2"/>
</dbReference>
<name>A0A8H4WLV3_9HYPO</name>
<proteinExistence type="predicted"/>
<keyword evidence="8" id="KW-1185">Reference proteome</keyword>
<reference evidence="7" key="2">
    <citation type="submission" date="2020-05" db="EMBL/GenBank/DDBJ databases">
        <authorList>
            <person name="Kim H.-S."/>
            <person name="Proctor R.H."/>
            <person name="Brown D.W."/>
        </authorList>
    </citation>
    <scope>NUCLEOTIDE SEQUENCE</scope>
    <source>
        <strain evidence="7">NRRL 45417</strain>
    </source>
</reference>
<evidence type="ECO:0000313" key="8">
    <source>
        <dbReference type="Proteomes" id="UP000604273"/>
    </source>
</evidence>
<dbReference type="AlphaFoldDB" id="A0A8H4WLV3"/>
<dbReference type="PANTHER" id="PTHR23235">
    <property type="entry name" value="KRUEPPEL-LIKE TRANSCRIPTION FACTOR"/>
    <property type="match status" value="1"/>
</dbReference>
<dbReference type="Gene3D" id="3.30.160.60">
    <property type="entry name" value="Classic Zinc Finger"/>
    <property type="match status" value="2"/>
</dbReference>
<reference evidence="7" key="1">
    <citation type="journal article" date="2020" name="BMC Genomics">
        <title>Correction to: Identification and distribution of gene clusters required for synthesis of sphingolipid metabolism inhibitors in diverse species of the filamentous fungus Fusarium.</title>
        <authorList>
            <person name="Kim H.S."/>
            <person name="Lohmar J.M."/>
            <person name="Busman M."/>
            <person name="Brown D.W."/>
            <person name="Naumann T.A."/>
            <person name="Divon H.H."/>
            <person name="Lysoe E."/>
            <person name="Uhlig S."/>
            <person name="Proctor R.H."/>
        </authorList>
    </citation>
    <scope>NUCLEOTIDE SEQUENCE</scope>
    <source>
        <strain evidence="7">NRRL 45417</strain>
    </source>
</reference>
<dbReference type="GO" id="GO:0000978">
    <property type="term" value="F:RNA polymerase II cis-regulatory region sequence-specific DNA binding"/>
    <property type="evidence" value="ECO:0007669"/>
    <property type="project" value="TreeGrafter"/>
</dbReference>
<evidence type="ECO:0000259" key="6">
    <source>
        <dbReference type="PROSITE" id="PS50157"/>
    </source>
</evidence>
<dbReference type="GO" id="GO:0008270">
    <property type="term" value="F:zinc ion binding"/>
    <property type="evidence" value="ECO:0007669"/>
    <property type="project" value="UniProtKB-KW"/>
</dbReference>
<feature type="domain" description="C2H2-type" evidence="6">
    <location>
        <begin position="229"/>
        <end position="257"/>
    </location>
</feature>
<sequence>MDRQYDSFLDHAAQGLFDMDASSVASSPGLVFTNWETLDLYHMVHSPNSDYPQTPLLNDDIVYDPYFTPQLPRHFEMGLSLYPTNKSFQETYMSPSGNYMLHDSHDSFASCPIPYYPAPEGSAWNLMTPSEGDTVWDLSATNPSIRNISERAQSELLGPSKPPFSITQQSSSENSENKQDSSSVKLSMSHMDAFRYPCGYSGCTKTFKRKEHAKRHYTTKHETTNRHPLRCQYCGKDTFSRADNLNAHRRLHARRTPKPSSGVYFVPQALEDLRKNRKIRSFNGNKMDLTVAVAPFAQ</sequence>
<dbReference type="OrthoDB" id="10018191at2759"/>
<accession>A0A8H4WLV3</accession>
<keyword evidence="3" id="KW-0862">Zinc</keyword>
<dbReference type="SUPFAM" id="SSF57667">
    <property type="entry name" value="beta-beta-alpha zinc fingers"/>
    <property type="match status" value="1"/>
</dbReference>
<gene>
    <name evidence="7" type="ORF">FGADI_13287</name>
</gene>
<dbReference type="SMART" id="SM00355">
    <property type="entry name" value="ZnF_C2H2"/>
    <property type="match status" value="2"/>
</dbReference>
<feature type="domain" description="C2H2-type" evidence="6">
    <location>
        <begin position="196"/>
        <end position="226"/>
    </location>
</feature>